<sequence length="660" mass="75189">MIDGNTNRNHYYVTHGLHSDLFAIGTLPQDSLEVQGTRVKPIVDPSFWSYYPGDTGIFCKLAKGLTREDSYVQQTQTESGDVFSKRWHPILTPQNPSRHGKRQRPPTSAPEARNSLLHLVEQRPTTAPVIIERRRTPSKAVVVDTSVSPLKTFAEMISKAPLRPPRLIDTSNNFDNLRNESFLNLTVGLKSAVFKSENNFVQQLCNGSDLMMNTSSHNDSLNDLGNDKENLPTNIRISQTFEELETSKIYDDDEDGDDLPILHRNRQSKLKQIQKSVDNSNENSIPKSTLKADTNKKTDKLDIQDINHGTWQRNKDGRIIAMTRTTSDIRKSDRSIREQEPPLTVTEAQIVELEQKQLDERDREIDQFSFDMPTVPCELLYEFKTPFSDEYDVAIQTQLNTTSEFNLNEFYRNVKVRLENGTHSKAAFERCLKMSRLQSTTIKWEQRRRQTLTLYNRMLKTSAAADGGSFPNNNNNNVLLNSSFSTSNSASNTKESKEISELKRELRCNECKRINCLGNCAPGQEYHLYKRLLSSISNQTKKDQPCPVRCKQGCVVCNCRITTSEIINANQIISGGRLKSSKVTYSFGQKSHRPNDLRPKSMNQVTRDMKMKFQQANLSPVNIVETESTSPKRSPIKQNGLLPGKTFRSQRRESLTINQQ</sequence>
<feature type="region of interest" description="Disordered" evidence="1">
    <location>
        <begin position="76"/>
        <end position="111"/>
    </location>
</feature>
<evidence type="ECO:0000256" key="1">
    <source>
        <dbReference type="SAM" id="MobiDB-lite"/>
    </source>
</evidence>
<protein>
    <submittedName>
        <fullName evidence="2">Uncharacterized protein</fullName>
    </submittedName>
</protein>
<dbReference type="AlphaFoldDB" id="A0A814T1H6"/>
<dbReference type="Proteomes" id="UP000663829">
    <property type="component" value="Unassembled WGS sequence"/>
</dbReference>
<feature type="region of interest" description="Disordered" evidence="1">
    <location>
        <begin position="621"/>
        <end position="660"/>
    </location>
</feature>
<dbReference type="OrthoDB" id="10027339at2759"/>
<gene>
    <name evidence="2" type="ORF">GPM918_LOCUS21399</name>
    <name evidence="3" type="ORF">SRO942_LOCUS21396</name>
</gene>
<reference evidence="2" key="1">
    <citation type="submission" date="2021-02" db="EMBL/GenBank/DDBJ databases">
        <authorList>
            <person name="Nowell W R."/>
        </authorList>
    </citation>
    <scope>NUCLEOTIDE SEQUENCE</scope>
</reference>
<proteinExistence type="predicted"/>
<feature type="compositionally biased region" description="Polar residues" evidence="1">
    <location>
        <begin position="621"/>
        <end position="632"/>
    </location>
</feature>
<keyword evidence="4" id="KW-1185">Reference proteome</keyword>
<accession>A0A814T1H6</accession>
<dbReference type="EMBL" id="CAJOBC010007026">
    <property type="protein sequence ID" value="CAF3918798.1"/>
    <property type="molecule type" value="Genomic_DNA"/>
</dbReference>
<comment type="caution">
    <text evidence="2">The sequence shown here is derived from an EMBL/GenBank/DDBJ whole genome shotgun (WGS) entry which is preliminary data.</text>
</comment>
<evidence type="ECO:0000313" key="3">
    <source>
        <dbReference type="EMBL" id="CAF3918798.1"/>
    </source>
</evidence>
<organism evidence="2 4">
    <name type="scientific">Didymodactylos carnosus</name>
    <dbReference type="NCBI Taxonomy" id="1234261"/>
    <lineage>
        <taxon>Eukaryota</taxon>
        <taxon>Metazoa</taxon>
        <taxon>Spiralia</taxon>
        <taxon>Gnathifera</taxon>
        <taxon>Rotifera</taxon>
        <taxon>Eurotatoria</taxon>
        <taxon>Bdelloidea</taxon>
        <taxon>Philodinida</taxon>
        <taxon>Philodinidae</taxon>
        <taxon>Didymodactylos</taxon>
    </lineage>
</organism>
<name>A0A814T1H6_9BILA</name>
<evidence type="ECO:0000313" key="4">
    <source>
        <dbReference type="Proteomes" id="UP000663829"/>
    </source>
</evidence>
<dbReference type="EMBL" id="CAJNOQ010007027">
    <property type="protein sequence ID" value="CAF1155363.1"/>
    <property type="molecule type" value="Genomic_DNA"/>
</dbReference>
<evidence type="ECO:0000313" key="2">
    <source>
        <dbReference type="EMBL" id="CAF1155363.1"/>
    </source>
</evidence>
<dbReference type="Proteomes" id="UP000681722">
    <property type="component" value="Unassembled WGS sequence"/>
</dbReference>